<accession>A0A485LD87</accession>
<dbReference type="EMBL" id="CAADRA010006732">
    <property type="protein sequence ID" value="VFT96413.1"/>
    <property type="molecule type" value="Genomic_DNA"/>
</dbReference>
<evidence type="ECO:0000256" key="1">
    <source>
        <dbReference type="SAM" id="MobiDB-lite"/>
    </source>
</evidence>
<dbReference type="Gene3D" id="1.10.510.10">
    <property type="entry name" value="Transferase(Phosphotransferase) domain 1"/>
    <property type="match status" value="1"/>
</dbReference>
<keyword evidence="5" id="KW-1185">Reference proteome</keyword>
<sequence length="349" mass="38483">MGCAPSSNTHVSQPSAIHSMRRTKSYVKPRTPRPISTSHASSSTPSAVDVIAWSKYPDLEPFAHDYLVPAADLRVIRSIPSNYMKTELGALNGETVLIKSMDSESAADELAQSRKALVSEITSMVRIDHPNIVGFKGFSITPEKGLVCISEYMEGNTLRSVLDNPKQFAKLTWTHDKIKFAIDIGSALAYMHSLTPRLIHRNVKASKVLLNSRRSQAKLSGFGSSRDRSFEQEMTNKIGDIEWSAPELIMDDEDYTEKVDVYSFGVLLTELDTGLMPLAEAKASMASAAFTNKLVSGALRPQHSPECPDVIVKIIKSCLQQDPHIRPSSDRVLAMLRQAQETLQALPVE</sequence>
<dbReference type="GO" id="GO:0004674">
    <property type="term" value="F:protein serine/threonine kinase activity"/>
    <property type="evidence" value="ECO:0007669"/>
    <property type="project" value="TreeGrafter"/>
</dbReference>
<evidence type="ECO:0000313" key="5">
    <source>
        <dbReference type="Proteomes" id="UP000332933"/>
    </source>
</evidence>
<dbReference type="EMBL" id="VJMH01006709">
    <property type="protein sequence ID" value="KAF0688685.1"/>
    <property type="molecule type" value="Genomic_DNA"/>
</dbReference>
<evidence type="ECO:0000313" key="4">
    <source>
        <dbReference type="EMBL" id="VFT96413.1"/>
    </source>
</evidence>
<feature type="domain" description="Protein kinase" evidence="2">
    <location>
        <begin position="73"/>
        <end position="343"/>
    </location>
</feature>
<reference evidence="4 5" key="1">
    <citation type="submission" date="2019-03" db="EMBL/GenBank/DDBJ databases">
        <authorList>
            <person name="Gaulin E."/>
            <person name="Dumas B."/>
        </authorList>
    </citation>
    <scope>NUCLEOTIDE SEQUENCE [LARGE SCALE GENOMIC DNA]</scope>
    <source>
        <strain evidence="4">CBS 568.67</strain>
    </source>
</reference>
<evidence type="ECO:0000313" key="3">
    <source>
        <dbReference type="EMBL" id="KAF0688685.1"/>
    </source>
</evidence>
<feature type="region of interest" description="Disordered" evidence="1">
    <location>
        <begin position="1"/>
        <end position="43"/>
    </location>
</feature>
<dbReference type="AlphaFoldDB" id="A0A485LD87"/>
<dbReference type="PANTHER" id="PTHR44329">
    <property type="entry name" value="SERINE/THREONINE-PROTEIN KINASE TNNI3K-RELATED"/>
    <property type="match status" value="1"/>
</dbReference>
<reference evidence="3" key="2">
    <citation type="submission" date="2019-06" db="EMBL/GenBank/DDBJ databases">
        <title>Genomics analysis of Aphanomyces spp. identifies a new class of oomycete effector associated with host adaptation.</title>
        <authorList>
            <person name="Gaulin E."/>
        </authorList>
    </citation>
    <scope>NUCLEOTIDE SEQUENCE</scope>
    <source>
        <strain evidence="3">CBS 578.67</strain>
    </source>
</reference>
<feature type="compositionally biased region" description="Polar residues" evidence="1">
    <location>
        <begin position="1"/>
        <end position="16"/>
    </location>
</feature>
<organism evidence="4 5">
    <name type="scientific">Aphanomyces stellatus</name>
    <dbReference type="NCBI Taxonomy" id="120398"/>
    <lineage>
        <taxon>Eukaryota</taxon>
        <taxon>Sar</taxon>
        <taxon>Stramenopiles</taxon>
        <taxon>Oomycota</taxon>
        <taxon>Saprolegniomycetes</taxon>
        <taxon>Saprolegniales</taxon>
        <taxon>Verrucalvaceae</taxon>
        <taxon>Aphanomyces</taxon>
    </lineage>
</organism>
<feature type="compositionally biased region" description="Basic residues" evidence="1">
    <location>
        <begin position="19"/>
        <end position="31"/>
    </location>
</feature>
<dbReference type="InterPro" id="IPR011009">
    <property type="entry name" value="Kinase-like_dom_sf"/>
</dbReference>
<dbReference type="OrthoDB" id="4062651at2759"/>
<dbReference type="PROSITE" id="PS50011">
    <property type="entry name" value="PROTEIN_KINASE_DOM"/>
    <property type="match status" value="1"/>
</dbReference>
<dbReference type="InterPro" id="IPR001245">
    <property type="entry name" value="Ser-Thr/Tyr_kinase_cat_dom"/>
</dbReference>
<protein>
    <submittedName>
        <fullName evidence="4">Aste57867_19714 protein</fullName>
    </submittedName>
</protein>
<dbReference type="SUPFAM" id="SSF56112">
    <property type="entry name" value="Protein kinase-like (PK-like)"/>
    <property type="match status" value="1"/>
</dbReference>
<dbReference type="InterPro" id="IPR000719">
    <property type="entry name" value="Prot_kinase_dom"/>
</dbReference>
<gene>
    <name evidence="4" type="primary">Aste57867_19714</name>
    <name evidence="3" type="ORF">As57867_019649</name>
    <name evidence="4" type="ORF">ASTE57867_19714</name>
</gene>
<name>A0A485LD87_9STRA</name>
<dbReference type="GO" id="GO:0005524">
    <property type="term" value="F:ATP binding"/>
    <property type="evidence" value="ECO:0007669"/>
    <property type="project" value="InterPro"/>
</dbReference>
<evidence type="ECO:0000259" key="2">
    <source>
        <dbReference type="PROSITE" id="PS50011"/>
    </source>
</evidence>
<proteinExistence type="predicted"/>
<dbReference type="PANTHER" id="PTHR44329:SF214">
    <property type="entry name" value="PROTEIN KINASE DOMAIN-CONTAINING PROTEIN"/>
    <property type="match status" value="1"/>
</dbReference>
<dbReference type="Proteomes" id="UP000332933">
    <property type="component" value="Unassembled WGS sequence"/>
</dbReference>
<dbReference type="InterPro" id="IPR051681">
    <property type="entry name" value="Ser/Thr_Kinases-Pseudokinases"/>
</dbReference>
<dbReference type="Pfam" id="PF07714">
    <property type="entry name" value="PK_Tyr_Ser-Thr"/>
    <property type="match status" value="1"/>
</dbReference>